<comment type="caution">
    <text evidence="1">The sequence shown here is derived from an EMBL/GenBank/DDBJ whole genome shotgun (WGS) entry which is preliminary data.</text>
</comment>
<protein>
    <submittedName>
        <fullName evidence="1">Uncharacterized protein</fullName>
    </submittedName>
</protein>
<proteinExistence type="predicted"/>
<name>A0AAW0D3U0_9AGAR</name>
<organism evidence="1 2">
    <name type="scientific">Paramarasmius palmivorus</name>
    <dbReference type="NCBI Taxonomy" id="297713"/>
    <lineage>
        <taxon>Eukaryota</taxon>
        <taxon>Fungi</taxon>
        <taxon>Dikarya</taxon>
        <taxon>Basidiomycota</taxon>
        <taxon>Agaricomycotina</taxon>
        <taxon>Agaricomycetes</taxon>
        <taxon>Agaricomycetidae</taxon>
        <taxon>Agaricales</taxon>
        <taxon>Marasmiineae</taxon>
        <taxon>Marasmiaceae</taxon>
        <taxon>Paramarasmius</taxon>
    </lineage>
</organism>
<reference evidence="1 2" key="1">
    <citation type="submission" date="2024-01" db="EMBL/GenBank/DDBJ databases">
        <title>A draft genome for a cacao thread blight-causing isolate of Paramarasmius palmivorus.</title>
        <authorList>
            <person name="Baruah I.K."/>
            <person name="Bukari Y."/>
            <person name="Amoako-Attah I."/>
            <person name="Meinhardt L.W."/>
            <person name="Bailey B.A."/>
            <person name="Cohen S.P."/>
        </authorList>
    </citation>
    <scope>NUCLEOTIDE SEQUENCE [LARGE SCALE GENOMIC DNA]</scope>
    <source>
        <strain evidence="1 2">GH-12</strain>
    </source>
</reference>
<evidence type="ECO:0000313" key="2">
    <source>
        <dbReference type="Proteomes" id="UP001383192"/>
    </source>
</evidence>
<keyword evidence="2" id="KW-1185">Reference proteome</keyword>
<dbReference type="AlphaFoldDB" id="A0AAW0D3U0"/>
<dbReference type="EMBL" id="JAYKXP010000023">
    <property type="protein sequence ID" value="KAK7045810.1"/>
    <property type="molecule type" value="Genomic_DNA"/>
</dbReference>
<gene>
    <name evidence="1" type="ORF">VNI00_007214</name>
</gene>
<dbReference type="Proteomes" id="UP001383192">
    <property type="component" value="Unassembled WGS sequence"/>
</dbReference>
<evidence type="ECO:0000313" key="1">
    <source>
        <dbReference type="EMBL" id="KAK7045810.1"/>
    </source>
</evidence>
<sequence>MQQSGLVMPPVILFFLPSCPDNAKDDMPSPSEPDDWVYLTTAAERLFEEWVQWERRGDKEAFLQWALETCRKKTEEFMHLRICKDWVDEMSPRQESETKCLRQVRFNMITRKLKEMGWTEELGIGNSRRQLEKHKLVNQPRLLTEQGWDNISSTLDAFMSSVKTNRLTEQRSAAHGRRRHLLTTKLLTDYSQRLPRGLFLPGRTEITLFEPFRRIIEDTPPSEKVEASHFDGAFTQLLPFVEDWNRNRREKALQALQAYHPGATADHLTRVTSLFVCCDENCVYSYEGVVGHPPMLQCPSDAEWRKACEPRMHVGAIEKTKHVCELYGINPETTSFRDMLARNPLLECLTCRSKGGIRCILRWTALFEWYSPHLKEDHEIIAVPEADLPVILERENASNVWLKSYIEDLRWYICKECDYRHRLRVVKSHLRKVHGIEQDINEHWELIPSANLAMLGPNEIKLYPPGRKGPPIKSRIYDRGWGSDSDH</sequence>
<accession>A0AAW0D3U0</accession>